<dbReference type="RefSeq" id="WP_103046135.1">
    <property type="nucleotide sequence ID" value="NZ_BAABBP010000014.1"/>
</dbReference>
<feature type="domain" description="Acyl-CoA oxidase/dehydrogenase middle" evidence="6">
    <location>
        <begin position="120"/>
        <end position="215"/>
    </location>
</feature>
<dbReference type="PIRSF" id="PIRSF016578">
    <property type="entry name" value="HsaA"/>
    <property type="match status" value="1"/>
</dbReference>
<dbReference type="Gene3D" id="1.10.540.10">
    <property type="entry name" value="Acyl-CoA dehydrogenase/oxidase, N-terminal domain"/>
    <property type="match status" value="1"/>
</dbReference>
<keyword evidence="4" id="KW-0274">FAD</keyword>
<comment type="similarity">
    <text evidence="2">Belongs to the acyl-CoA dehydrogenase family.</text>
</comment>
<dbReference type="InterPro" id="IPR046373">
    <property type="entry name" value="Acyl-CoA_Oxase/DH_mid-dom_sf"/>
</dbReference>
<dbReference type="Proteomes" id="UP001501627">
    <property type="component" value="Unassembled WGS sequence"/>
</dbReference>
<dbReference type="InterPro" id="IPR006091">
    <property type="entry name" value="Acyl-CoA_Oxase/DH_mid-dom"/>
</dbReference>
<dbReference type="Pfam" id="PF02771">
    <property type="entry name" value="Acyl-CoA_dh_N"/>
    <property type="match status" value="1"/>
</dbReference>
<feature type="domain" description="Acyl-CoA dehydrogenase/oxidase C-terminal" evidence="5">
    <location>
        <begin position="227"/>
        <end position="375"/>
    </location>
</feature>
<dbReference type="InterPro" id="IPR006089">
    <property type="entry name" value="Acyl-CoA_DH_CS"/>
</dbReference>
<dbReference type="InterPro" id="IPR009100">
    <property type="entry name" value="AcylCoA_DH/oxidase_NM_dom_sf"/>
</dbReference>
<dbReference type="Gene3D" id="1.20.140.10">
    <property type="entry name" value="Butyryl-CoA Dehydrogenase, subunit A, domain 3"/>
    <property type="match status" value="1"/>
</dbReference>
<protein>
    <submittedName>
        <fullName evidence="8">Acyl-CoA dehydrogenase family protein</fullName>
    </submittedName>
</protein>
<comment type="caution">
    <text evidence="8">The sequence shown here is derived from an EMBL/GenBank/DDBJ whole genome shotgun (WGS) entry which is preliminary data.</text>
</comment>
<dbReference type="Gene3D" id="2.40.110.10">
    <property type="entry name" value="Butyryl-CoA Dehydrogenase, subunit A, domain 2"/>
    <property type="match status" value="1"/>
</dbReference>
<sequence>MLLSQDQQMIRDAVRDFVREQIAPHAARWDKEHHFPREVHQGLAQLGAYGICVPEAYGGAGLDYLTLALVLEEIAAGDGGTSTAISVTNCPVNAILMRYGNEAQKQRWLAPLASGAMLGAFCLTEPHVGSDASALRTTAARDGDDYVINGVKQFITSGKNGQVAIVIAVTDKAAGKKGISAFIVPTDTPGYVVARLEDKLGQHSSDTAQINFDNCRIPAENLIGQEGEGYRIALSALEGGRIGIAAQSVGMARAAFDCALQYSKERESFGVPIFNHQAVGHRLADCATQIEAARQLIWHAAILRDAGQPCLKEAAMAKLFASEMAERVCSAAIQTLGGYGVVSDFPVERIYRDVRVCQIYEGTSDVQKIIIGRALA</sequence>
<keyword evidence="9" id="KW-1185">Reference proteome</keyword>
<dbReference type="EMBL" id="BAABBP010000014">
    <property type="protein sequence ID" value="GAA3995071.1"/>
    <property type="molecule type" value="Genomic_DNA"/>
</dbReference>
<evidence type="ECO:0000259" key="6">
    <source>
        <dbReference type="Pfam" id="PF02770"/>
    </source>
</evidence>
<evidence type="ECO:0000256" key="2">
    <source>
        <dbReference type="ARBA" id="ARBA00009347"/>
    </source>
</evidence>
<dbReference type="InterPro" id="IPR009075">
    <property type="entry name" value="AcylCo_DH/oxidase_C"/>
</dbReference>
<evidence type="ECO:0000259" key="5">
    <source>
        <dbReference type="Pfam" id="PF00441"/>
    </source>
</evidence>
<accession>A0ABP7RC71</accession>
<dbReference type="InterPro" id="IPR037069">
    <property type="entry name" value="AcylCoA_DH/ox_N_sf"/>
</dbReference>
<dbReference type="SUPFAM" id="SSF47203">
    <property type="entry name" value="Acyl-CoA dehydrogenase C-terminal domain-like"/>
    <property type="match status" value="1"/>
</dbReference>
<evidence type="ECO:0000259" key="7">
    <source>
        <dbReference type="Pfam" id="PF02771"/>
    </source>
</evidence>
<dbReference type="Pfam" id="PF02770">
    <property type="entry name" value="Acyl-CoA_dh_M"/>
    <property type="match status" value="1"/>
</dbReference>
<evidence type="ECO:0000313" key="8">
    <source>
        <dbReference type="EMBL" id="GAA3995071.1"/>
    </source>
</evidence>
<name>A0ABP7RC71_9BURK</name>
<organism evidence="8 9">
    <name type="scientific">Comamonas faecalis</name>
    <dbReference type="NCBI Taxonomy" id="1387849"/>
    <lineage>
        <taxon>Bacteria</taxon>
        <taxon>Pseudomonadati</taxon>
        <taxon>Pseudomonadota</taxon>
        <taxon>Betaproteobacteria</taxon>
        <taxon>Burkholderiales</taxon>
        <taxon>Comamonadaceae</taxon>
        <taxon>Comamonas</taxon>
    </lineage>
</organism>
<dbReference type="InterPro" id="IPR013786">
    <property type="entry name" value="AcylCoA_DH/ox_N"/>
</dbReference>
<evidence type="ECO:0000256" key="4">
    <source>
        <dbReference type="ARBA" id="ARBA00022827"/>
    </source>
</evidence>
<dbReference type="PANTHER" id="PTHR43884:SF12">
    <property type="entry name" value="ISOVALERYL-COA DEHYDROGENASE, MITOCHONDRIAL-RELATED"/>
    <property type="match status" value="1"/>
</dbReference>
<reference evidence="9" key="1">
    <citation type="journal article" date="2019" name="Int. J. Syst. Evol. Microbiol.">
        <title>The Global Catalogue of Microorganisms (GCM) 10K type strain sequencing project: providing services to taxonomists for standard genome sequencing and annotation.</title>
        <authorList>
            <consortium name="The Broad Institute Genomics Platform"/>
            <consortium name="The Broad Institute Genome Sequencing Center for Infectious Disease"/>
            <person name="Wu L."/>
            <person name="Ma J."/>
        </authorList>
    </citation>
    <scope>NUCLEOTIDE SEQUENCE [LARGE SCALE GENOMIC DNA]</scope>
    <source>
        <strain evidence="9">JCM 17561</strain>
    </source>
</reference>
<evidence type="ECO:0000256" key="1">
    <source>
        <dbReference type="ARBA" id="ARBA00001974"/>
    </source>
</evidence>
<dbReference type="PROSITE" id="PS00073">
    <property type="entry name" value="ACYL_COA_DH_2"/>
    <property type="match status" value="1"/>
</dbReference>
<feature type="domain" description="Acyl-CoA dehydrogenase/oxidase N-terminal" evidence="7">
    <location>
        <begin position="4"/>
        <end position="115"/>
    </location>
</feature>
<dbReference type="InterPro" id="IPR036250">
    <property type="entry name" value="AcylCo_DH-like_C"/>
</dbReference>
<dbReference type="Pfam" id="PF00441">
    <property type="entry name" value="Acyl-CoA_dh_1"/>
    <property type="match status" value="1"/>
</dbReference>
<keyword evidence="3" id="KW-0285">Flavoprotein</keyword>
<gene>
    <name evidence="8" type="ORF">GCM10022279_18320</name>
</gene>
<evidence type="ECO:0000256" key="3">
    <source>
        <dbReference type="ARBA" id="ARBA00022630"/>
    </source>
</evidence>
<evidence type="ECO:0000313" key="9">
    <source>
        <dbReference type="Proteomes" id="UP001501627"/>
    </source>
</evidence>
<comment type="cofactor">
    <cofactor evidence="1">
        <name>FAD</name>
        <dbReference type="ChEBI" id="CHEBI:57692"/>
    </cofactor>
</comment>
<dbReference type="PANTHER" id="PTHR43884">
    <property type="entry name" value="ACYL-COA DEHYDROGENASE"/>
    <property type="match status" value="1"/>
</dbReference>
<dbReference type="SUPFAM" id="SSF56645">
    <property type="entry name" value="Acyl-CoA dehydrogenase NM domain-like"/>
    <property type="match status" value="1"/>
</dbReference>
<proteinExistence type="inferred from homology"/>